<sequence>MSWSHSCLCVCGSQGQQTRATTPIPRKCVRGCGKCRARSADNACVRLESHLRETEAEESDIHKDHFQGQILQQLLWTYTHVLKQVPQRPELKPLLCPVFKGLVQYAHLVNLDFSKDILDALGTLFNLLGSRDAPCCLQAAFAPLSG</sequence>
<reference evidence="1" key="1">
    <citation type="submission" date="2020-05" db="EMBL/GenBank/DDBJ databases">
        <title>Large-scale comparative analyses of tick genomes elucidate their genetic diversity and vector capacities.</title>
        <authorList>
            <person name="Jia N."/>
            <person name="Wang J."/>
            <person name="Shi W."/>
            <person name="Du L."/>
            <person name="Sun Y."/>
            <person name="Zhan W."/>
            <person name="Jiang J."/>
            <person name="Wang Q."/>
            <person name="Zhang B."/>
            <person name="Ji P."/>
            <person name="Sakyi L.B."/>
            <person name="Cui X."/>
            <person name="Yuan T."/>
            <person name="Jiang B."/>
            <person name="Yang W."/>
            <person name="Lam T.T.-Y."/>
            <person name="Chang Q."/>
            <person name="Ding S."/>
            <person name="Wang X."/>
            <person name="Zhu J."/>
            <person name="Ruan X."/>
            <person name="Zhao L."/>
            <person name="Wei J."/>
            <person name="Que T."/>
            <person name="Du C."/>
            <person name="Cheng J."/>
            <person name="Dai P."/>
            <person name="Han X."/>
            <person name="Huang E."/>
            <person name="Gao Y."/>
            <person name="Liu J."/>
            <person name="Shao H."/>
            <person name="Ye R."/>
            <person name="Li L."/>
            <person name="Wei W."/>
            <person name="Wang X."/>
            <person name="Wang C."/>
            <person name="Yang T."/>
            <person name="Huo Q."/>
            <person name="Li W."/>
            <person name="Guo W."/>
            <person name="Chen H."/>
            <person name="Zhou L."/>
            <person name="Ni X."/>
            <person name="Tian J."/>
            <person name="Zhou Y."/>
            <person name="Sheng Y."/>
            <person name="Liu T."/>
            <person name="Pan Y."/>
            <person name="Xia L."/>
            <person name="Li J."/>
            <person name="Zhao F."/>
            <person name="Cao W."/>
        </authorList>
    </citation>
    <scope>NUCLEOTIDE SEQUENCE</scope>
    <source>
        <strain evidence="1">Hyas-2018</strain>
    </source>
</reference>
<keyword evidence="2" id="KW-1185">Reference proteome</keyword>
<gene>
    <name evidence="1" type="ORF">HPB50_008822</name>
</gene>
<comment type="caution">
    <text evidence="1">The sequence shown here is derived from an EMBL/GenBank/DDBJ whole genome shotgun (WGS) entry which is preliminary data.</text>
</comment>
<accession>A0ACB7TEC3</accession>
<organism evidence="1 2">
    <name type="scientific">Hyalomma asiaticum</name>
    <name type="common">Tick</name>
    <dbReference type="NCBI Taxonomy" id="266040"/>
    <lineage>
        <taxon>Eukaryota</taxon>
        <taxon>Metazoa</taxon>
        <taxon>Ecdysozoa</taxon>
        <taxon>Arthropoda</taxon>
        <taxon>Chelicerata</taxon>
        <taxon>Arachnida</taxon>
        <taxon>Acari</taxon>
        <taxon>Parasitiformes</taxon>
        <taxon>Ixodida</taxon>
        <taxon>Ixodoidea</taxon>
        <taxon>Ixodidae</taxon>
        <taxon>Hyalomminae</taxon>
        <taxon>Hyalomma</taxon>
    </lineage>
</organism>
<dbReference type="EMBL" id="CM023481">
    <property type="protein sequence ID" value="KAH6945511.1"/>
    <property type="molecule type" value="Genomic_DNA"/>
</dbReference>
<proteinExistence type="predicted"/>
<dbReference type="Proteomes" id="UP000821845">
    <property type="component" value="Chromosome 1"/>
</dbReference>
<name>A0ACB7TEC3_HYAAI</name>
<evidence type="ECO:0000313" key="1">
    <source>
        <dbReference type="EMBL" id="KAH6945511.1"/>
    </source>
</evidence>
<protein>
    <submittedName>
        <fullName evidence="1">Uncharacterized protein</fullName>
    </submittedName>
</protein>
<evidence type="ECO:0000313" key="2">
    <source>
        <dbReference type="Proteomes" id="UP000821845"/>
    </source>
</evidence>